<feature type="non-terminal residue" evidence="3">
    <location>
        <position position="2081"/>
    </location>
</feature>
<proteinExistence type="predicted"/>
<protein>
    <recommendedName>
        <fullName evidence="2">O-acyltransferase WSD1 C-terminal domain-containing protein</fullName>
    </recommendedName>
</protein>
<dbReference type="Proteomes" id="UP000838878">
    <property type="component" value="Chromosome 8"/>
</dbReference>
<name>A0A8J9V039_9NEOP</name>
<sequence>MCVCVCYSLILKRFYLSYCATTRHLGQGHSESKGAKKREKSASGNGNKQSRGVATSFGFRRRPASTSRADDNARRKQKPHDKNGNGGSTEDLRAEEVLSGRSTPLARPRKETPGQPLRTNRFGFRQPHSKTAKVADVSVAAEHAFTAPPGKDKETAINNNAIDKKSTNQYNLPLLTTQVSSTGVTTIVGATGVPKSVTKQTVILTYQPQKYQQDGKKPSRAEQPIRAASVPRTPSIDPLKPPGKYTFQTNQLPRPQYPSVKNIDSKTAKQVVNNTRKAGAVDGWREGAGSAVSTDSGVWTGGEGELSPRSRRRPRNLEMVMRGTHNFHLRELQVADLDIMDEAVVTGHAVIPLPKLPSSFNEESSPECEPEPIFSPPSPVLPKPIEYPPVETPRQSSPMSTLDRYRTRTRPSRIQTNEYKDEEKFVLDRAQPEVLDKQKSFIKSSSGVASPAVDSSKESSPSCKSEASHFGNSSAWQSHAAGEAMANRSQDDVSLALSVSSCEDDKSKLEAKESEVKMPEVPTKTIVITDEPPVPHPLLMKSLTLSQHDSLRGTMMGSMTSSNYSTTSTCTNQSADHNLTLTLEESKFDMSALETSTQSLLDDETSPADSLISSTSTSDSNNDLHVDRDAPSISSAYQTANTKTRTPEPIAEEDDRVDGEILQPVNEVSDGSGSGGSNSKELTPPSPGTPTHASGSLSLSDGRDFFDDEIADQPALLFRKNNHGSPSLKRTDSDSSKQLRRSREHIMSSPQTQRSRKCGGRNPAAERTPSLDTLSSLASDDLMMDNDLAQSVTSLQSVDDYIERLDSSLRSGLNSLDERQLRQELSSSKTAVRQWSQLLEKNNLLDRQLAAMAQGKVAPDSLTGSTSSLTNIGATLPVRTARLLQRSRTQTPSDAGISDGSTSPAPAPSSLLQDVVDIKTLLLQLKRVLQEPGEEHHSMSSETLDPLLAACAESPARGNGRRPPASPLHPDACAEMRRQIVYLQGQLEERDRLVRVLQQQMLRMAESHEPRADDTCNVATQTDRLRPPIGTTLTSSENSGLVSWNEQASGRKLPYSDAQKTKRPVTNGTVKCQCGAKVNGLIDNRQTDKRTDSVQLKSNSRVGSKYLQALASNTENRRYIKRDSSVGEKSERRNLYSARSRSIENFHNQHYLSTEPLLSKAAVIEESSIKHHTSYGDLYNGRISSKESVNGNRYSPNLNGQSTDTDYSSDGGYKSLPSSINYNISPKKVSYLRYFYAKLSHVKCLTDASLLNLEQASSDNDKQGKFAWRHRVLNGLPVLLFGSEGKIVYNIKMQRTKPSLFTRLREELFTYCAFCVAVSALPALTLSFIVVRISKHFWLKLLSSKYPMFEFIGTDTIRTLLDTHRNQGIINVLLCIKGTLNAEEITNVLNDHVIERRDENGDLMFPRLRHHLVSSWGNYAWDATHPFRIENHVFVAKGVHRGRHVSDLNIQDYVSEIISKYFPPEQPPWQYVIIPCKSNEPKYYILVRVHHLLLTGKKSLNIGDFLLIEQLPPNRVVQQREYYQQSALSKLFPVPSHIPQLWGKINESLSNIWNEFICEYDPATSPELVNGMPGVFHVAGMVMVSAANALREVTKHRFVNGEQHSARTTTFFTAIKRECTKRYLTVPKIIVSPLITFDPRKLPRKIIGATYQTTVMMFKLPSIVRDEVIAFNELLTTGRVRQTHTYTWKYSDIGQLCMKATNEALKVLIEIYRAPSCFWNDIIRADNGKRHMLQTVSLCGRKVTAWSRPVSRAGMERAARALGVSSSDVALYAATEALRAFFEGAESDTPDSVLITARAASEDFLYTFAEGNGKNYKKSQTGGMICLALPVGASPRRISAVVYEACTRQNTLAAAWAAQTRSGALTKSIPAPLAKITMNILSRKYAVSYAEINSPVNTTQRSTLWGKTVDHIIYWRPPQANISMSLTLIQYADTVRLSIMADARLRPSHTVPATRWPAAVETLVEKIDQEIARITAQAQMPFNDVPHSTASSNQEHESSQKTQETRGDQGNSQGYQETIQDVQETPQEVEETTQEIQETPQKSQETSQAIQSTNEEGQQTTQQHLQKQNNQEQKEINQEVQ</sequence>
<feature type="compositionally biased region" description="Polar residues" evidence="1">
    <location>
        <begin position="1188"/>
        <end position="1208"/>
    </location>
</feature>
<feature type="region of interest" description="Disordered" evidence="1">
    <location>
        <begin position="1188"/>
        <end position="1210"/>
    </location>
</feature>
<feature type="region of interest" description="Disordered" evidence="1">
    <location>
        <begin position="210"/>
        <end position="242"/>
    </location>
</feature>
<feature type="compositionally biased region" description="Polar residues" evidence="1">
    <location>
        <begin position="1981"/>
        <end position="1993"/>
    </location>
</feature>
<dbReference type="GO" id="GO:0019432">
    <property type="term" value="P:triglyceride biosynthetic process"/>
    <property type="evidence" value="ECO:0007669"/>
    <property type="project" value="TreeGrafter"/>
</dbReference>
<feature type="compositionally biased region" description="Low complexity" evidence="1">
    <location>
        <begin position="2055"/>
        <end position="2071"/>
    </location>
</feature>
<keyword evidence="4" id="KW-1185">Reference proteome</keyword>
<reference evidence="3" key="1">
    <citation type="submission" date="2021-12" db="EMBL/GenBank/DDBJ databases">
        <authorList>
            <person name="Martin H S."/>
        </authorList>
    </citation>
    <scope>NUCLEOTIDE SEQUENCE</scope>
</reference>
<dbReference type="Pfam" id="PF06974">
    <property type="entry name" value="WS_DGAT_C"/>
    <property type="match status" value="1"/>
</dbReference>
<evidence type="ECO:0000256" key="1">
    <source>
        <dbReference type="SAM" id="MobiDB-lite"/>
    </source>
</evidence>
<feature type="compositionally biased region" description="Polar residues" evidence="1">
    <location>
        <begin position="42"/>
        <end position="53"/>
    </location>
</feature>
<feature type="region of interest" description="Disordered" evidence="1">
    <location>
        <begin position="594"/>
        <end position="700"/>
    </location>
</feature>
<feature type="region of interest" description="Disordered" evidence="1">
    <location>
        <begin position="442"/>
        <end position="470"/>
    </location>
</feature>
<feature type="compositionally biased region" description="Polar residues" evidence="1">
    <location>
        <begin position="689"/>
        <end position="699"/>
    </location>
</feature>
<evidence type="ECO:0000313" key="3">
    <source>
        <dbReference type="EMBL" id="CAH0729258.1"/>
    </source>
</evidence>
<feature type="compositionally biased region" description="Polar residues" evidence="1">
    <location>
        <begin position="632"/>
        <end position="644"/>
    </location>
</feature>
<dbReference type="PANTHER" id="PTHR31650:SF23">
    <property type="entry name" value="GH11223P"/>
    <property type="match status" value="1"/>
</dbReference>
<dbReference type="OrthoDB" id="10046062at2759"/>
<gene>
    <name evidence="3" type="ORF">BINO364_LOCUS14379</name>
</gene>
<feature type="compositionally biased region" description="Basic and acidic residues" evidence="1">
    <location>
        <begin position="1994"/>
        <end position="2007"/>
    </location>
</feature>
<organism evidence="3 4">
    <name type="scientific">Brenthis ino</name>
    <name type="common">lesser marbled fritillary</name>
    <dbReference type="NCBI Taxonomy" id="405034"/>
    <lineage>
        <taxon>Eukaryota</taxon>
        <taxon>Metazoa</taxon>
        <taxon>Ecdysozoa</taxon>
        <taxon>Arthropoda</taxon>
        <taxon>Hexapoda</taxon>
        <taxon>Insecta</taxon>
        <taxon>Pterygota</taxon>
        <taxon>Neoptera</taxon>
        <taxon>Endopterygota</taxon>
        <taxon>Lepidoptera</taxon>
        <taxon>Glossata</taxon>
        <taxon>Ditrysia</taxon>
        <taxon>Papilionoidea</taxon>
        <taxon>Nymphalidae</taxon>
        <taxon>Heliconiinae</taxon>
        <taxon>Argynnini</taxon>
        <taxon>Brenthis</taxon>
    </lineage>
</organism>
<feature type="region of interest" description="Disordered" evidence="1">
    <location>
        <begin position="286"/>
        <end position="310"/>
    </location>
</feature>
<dbReference type="InterPro" id="IPR009721">
    <property type="entry name" value="O-acyltransferase_WSD1_C"/>
</dbReference>
<dbReference type="EMBL" id="OV170228">
    <property type="protein sequence ID" value="CAH0729258.1"/>
    <property type="molecule type" value="Genomic_DNA"/>
</dbReference>
<feature type="compositionally biased region" description="Polar residues" evidence="1">
    <location>
        <begin position="2008"/>
        <end position="2019"/>
    </location>
</feature>
<feature type="domain" description="O-acyltransferase WSD1 C-terminal" evidence="2">
    <location>
        <begin position="1826"/>
        <end position="1947"/>
    </location>
</feature>
<dbReference type="GO" id="GO:0008374">
    <property type="term" value="F:O-acyltransferase activity"/>
    <property type="evidence" value="ECO:0007669"/>
    <property type="project" value="InterPro"/>
</dbReference>
<feature type="region of interest" description="Disordered" evidence="1">
    <location>
        <begin position="26"/>
        <end position="130"/>
    </location>
</feature>
<feature type="region of interest" description="Disordered" evidence="1">
    <location>
        <begin position="717"/>
        <end position="769"/>
    </location>
</feature>
<dbReference type="GO" id="GO:0005886">
    <property type="term" value="C:plasma membrane"/>
    <property type="evidence" value="ECO:0007669"/>
    <property type="project" value="TreeGrafter"/>
</dbReference>
<feature type="region of interest" description="Disordered" evidence="1">
    <location>
        <begin position="886"/>
        <end position="910"/>
    </location>
</feature>
<dbReference type="PANTHER" id="PTHR31650">
    <property type="entry name" value="O-ACYLTRANSFERASE (WSD1-LIKE) FAMILY PROTEIN"/>
    <property type="match status" value="1"/>
</dbReference>
<evidence type="ECO:0000259" key="2">
    <source>
        <dbReference type="Pfam" id="PF06974"/>
    </source>
</evidence>
<evidence type="ECO:0000313" key="4">
    <source>
        <dbReference type="Proteomes" id="UP000838878"/>
    </source>
</evidence>
<feature type="compositionally biased region" description="Basic and acidic residues" evidence="1">
    <location>
        <begin position="2072"/>
        <end position="2081"/>
    </location>
</feature>
<accession>A0A8J9V039</accession>
<dbReference type="InterPro" id="IPR045034">
    <property type="entry name" value="O-acyltransferase_WSD1-like"/>
</dbReference>
<feature type="region of interest" description="Disordered" evidence="1">
    <location>
        <begin position="359"/>
        <end position="420"/>
    </location>
</feature>
<feature type="compositionally biased region" description="Pro residues" evidence="1">
    <location>
        <begin position="373"/>
        <end position="391"/>
    </location>
</feature>
<feature type="compositionally biased region" description="Polar residues" evidence="1">
    <location>
        <begin position="2042"/>
        <end position="2054"/>
    </location>
</feature>
<feature type="region of interest" description="Disordered" evidence="1">
    <location>
        <begin position="1981"/>
        <end position="2081"/>
    </location>
</feature>